<evidence type="ECO:0000313" key="2">
    <source>
        <dbReference type="Proteomes" id="UP001501563"/>
    </source>
</evidence>
<reference evidence="2" key="1">
    <citation type="journal article" date="2019" name="Int. J. Syst. Evol. Microbiol.">
        <title>The Global Catalogue of Microorganisms (GCM) 10K type strain sequencing project: providing services to taxonomists for standard genome sequencing and annotation.</title>
        <authorList>
            <consortium name="The Broad Institute Genomics Platform"/>
            <consortium name="The Broad Institute Genome Sequencing Center for Infectious Disease"/>
            <person name="Wu L."/>
            <person name="Ma J."/>
        </authorList>
    </citation>
    <scope>NUCLEOTIDE SEQUENCE [LARGE SCALE GENOMIC DNA]</scope>
    <source>
        <strain evidence="2">JCM 16578</strain>
    </source>
</reference>
<keyword evidence="2" id="KW-1185">Reference proteome</keyword>
<sequence>MSDIGHARVPTEFVARAFATMALAPQHQFQVLTKRPRRLRRLLESQKFVDAVWTEMERLSEDGAVPLARPVRGDVRKRVANWNALSS</sequence>
<gene>
    <name evidence="1" type="ORF">GCM10022207_87330</name>
</gene>
<protein>
    <submittedName>
        <fullName evidence="1">Uncharacterized protein</fullName>
    </submittedName>
</protein>
<organism evidence="1 2">
    <name type="scientific">Streptomyces lannensis</name>
    <dbReference type="NCBI Taxonomy" id="766498"/>
    <lineage>
        <taxon>Bacteria</taxon>
        <taxon>Bacillati</taxon>
        <taxon>Actinomycetota</taxon>
        <taxon>Actinomycetes</taxon>
        <taxon>Kitasatosporales</taxon>
        <taxon>Streptomycetaceae</taxon>
        <taxon>Streptomyces</taxon>
    </lineage>
</organism>
<evidence type="ECO:0000313" key="1">
    <source>
        <dbReference type="EMBL" id="GAA3904541.1"/>
    </source>
</evidence>
<dbReference type="EMBL" id="BAAAZA010000056">
    <property type="protein sequence ID" value="GAA3904541.1"/>
    <property type="molecule type" value="Genomic_DNA"/>
</dbReference>
<dbReference type="RefSeq" id="WP_345554300.1">
    <property type="nucleotide sequence ID" value="NZ_BAAAZA010000056.1"/>
</dbReference>
<accession>A0ABP7LNT2</accession>
<dbReference type="Proteomes" id="UP001501563">
    <property type="component" value="Unassembled WGS sequence"/>
</dbReference>
<name>A0ABP7LNT2_9ACTN</name>
<comment type="caution">
    <text evidence="1">The sequence shown here is derived from an EMBL/GenBank/DDBJ whole genome shotgun (WGS) entry which is preliminary data.</text>
</comment>
<proteinExistence type="predicted"/>
<dbReference type="Pfam" id="PF07505">
    <property type="entry name" value="DUF5131"/>
    <property type="match status" value="1"/>
</dbReference>
<dbReference type="InterPro" id="IPR011101">
    <property type="entry name" value="DUF5131"/>
</dbReference>